<dbReference type="InterPro" id="IPR001878">
    <property type="entry name" value="Znf_CCHC"/>
</dbReference>
<evidence type="ECO:0000313" key="4">
    <source>
        <dbReference type="EMBL" id="KAK3894358.1"/>
    </source>
</evidence>
<dbReference type="AlphaFoldDB" id="A0AAE1GJA2"/>
<dbReference type="InterPro" id="IPR000477">
    <property type="entry name" value="RT_dom"/>
</dbReference>
<keyword evidence="5" id="KW-1185">Reference proteome</keyword>
<reference evidence="4" key="1">
    <citation type="submission" date="2023-10" db="EMBL/GenBank/DDBJ databases">
        <title>Genome assemblies of two species of porcelain crab, Petrolisthes cinctipes and Petrolisthes manimaculis (Anomura: Porcellanidae).</title>
        <authorList>
            <person name="Angst P."/>
        </authorList>
    </citation>
    <scope>NUCLEOTIDE SEQUENCE</scope>
    <source>
        <strain evidence="4">PB745_01</strain>
        <tissue evidence="4">Gill</tissue>
    </source>
</reference>
<keyword evidence="1" id="KW-0863">Zinc-finger</keyword>
<gene>
    <name evidence="4" type="ORF">Pcinc_001895</name>
</gene>
<feature type="region of interest" description="Disordered" evidence="2">
    <location>
        <begin position="1"/>
        <end position="22"/>
    </location>
</feature>
<dbReference type="EMBL" id="JAWQEG010000115">
    <property type="protein sequence ID" value="KAK3894358.1"/>
    <property type="molecule type" value="Genomic_DNA"/>
</dbReference>
<dbReference type="GO" id="GO:0008270">
    <property type="term" value="F:zinc ion binding"/>
    <property type="evidence" value="ECO:0007669"/>
    <property type="project" value="UniProtKB-KW"/>
</dbReference>
<accession>A0AAE1GJA2</accession>
<evidence type="ECO:0000259" key="3">
    <source>
        <dbReference type="PROSITE" id="PS50158"/>
    </source>
</evidence>
<feature type="domain" description="CCHC-type" evidence="3">
    <location>
        <begin position="107"/>
        <end position="122"/>
    </location>
</feature>
<keyword evidence="1" id="KW-0862">Zinc</keyword>
<dbReference type="GO" id="GO:0003676">
    <property type="term" value="F:nucleic acid binding"/>
    <property type="evidence" value="ECO:0007669"/>
    <property type="project" value="InterPro"/>
</dbReference>
<name>A0AAE1GJA2_PETCI</name>
<dbReference type="Proteomes" id="UP001286313">
    <property type="component" value="Unassembled WGS sequence"/>
</dbReference>
<keyword evidence="1" id="KW-0479">Metal-binding</keyword>
<dbReference type="PROSITE" id="PS50158">
    <property type="entry name" value="ZF_CCHC"/>
    <property type="match status" value="1"/>
</dbReference>
<dbReference type="GO" id="GO:0071897">
    <property type="term" value="P:DNA biosynthetic process"/>
    <property type="evidence" value="ECO:0007669"/>
    <property type="project" value="UniProtKB-ARBA"/>
</dbReference>
<dbReference type="InterPro" id="IPR043502">
    <property type="entry name" value="DNA/RNA_pol_sf"/>
</dbReference>
<protein>
    <recommendedName>
        <fullName evidence="3">CCHC-type domain-containing protein</fullName>
    </recommendedName>
</protein>
<sequence>MNSDVRVTDNASKARVHATSFDSEPESLTTAVTKLQGKQEKIEECMINLTKQMSTLAENIQRTETGVKNSSECWYHGTNAHDITKCSGFQRIANNDKMDAVRQMGACFRCLRLGHVGRQCTRSVSCSECGRNHNWMIHSCLSKPEAHASSNVLSWSKALLMISSAYSNAYPITTLWDPGSDMNLITNRMAKHLGLKGRSISLEVTRVGNVCSKFETLEYNVPLNDCHGNIHNVRACGISEITSEARPVDTTSVAALWGIQDKDIARPHVSLARLRSTEKRLSKRGAKYAKAYSDQMQDMVARGVARKLTDEEMRNYEGPVHYIPHHEVLRPESKSTPIRIVFNSSASYMGHVLNDYYAKGPDVLNDLFGILLRFREKPVAIVGDISKMYNSVLISELDQMTHRFLWRNMNPDKNPDHYCLQTVTFGDRPSGIIAMTALHKTAEMLESEYPEAAAMLIHDSYVDDVIHSCDTVSEALRKLTDTGEILKVGGFQIKQWVISGDHDKVDDKKLVDTEMEKVLGMRWEPKKDQFIFKVSINFSKKYKKVHTEPNLTVDDIIKKAPNSLLRG</sequence>
<evidence type="ECO:0000256" key="1">
    <source>
        <dbReference type="PROSITE-ProRule" id="PRU00047"/>
    </source>
</evidence>
<comment type="caution">
    <text evidence="4">The sequence shown here is derived from an EMBL/GenBank/DDBJ whole genome shotgun (WGS) entry which is preliminary data.</text>
</comment>
<dbReference type="PANTHER" id="PTHR47331">
    <property type="entry name" value="PHD-TYPE DOMAIN-CONTAINING PROTEIN"/>
    <property type="match status" value="1"/>
</dbReference>
<organism evidence="4 5">
    <name type="scientific">Petrolisthes cinctipes</name>
    <name type="common">Flat porcelain crab</name>
    <dbReference type="NCBI Taxonomy" id="88211"/>
    <lineage>
        <taxon>Eukaryota</taxon>
        <taxon>Metazoa</taxon>
        <taxon>Ecdysozoa</taxon>
        <taxon>Arthropoda</taxon>
        <taxon>Crustacea</taxon>
        <taxon>Multicrustacea</taxon>
        <taxon>Malacostraca</taxon>
        <taxon>Eumalacostraca</taxon>
        <taxon>Eucarida</taxon>
        <taxon>Decapoda</taxon>
        <taxon>Pleocyemata</taxon>
        <taxon>Anomura</taxon>
        <taxon>Galatheoidea</taxon>
        <taxon>Porcellanidae</taxon>
        <taxon>Petrolisthes</taxon>
    </lineage>
</organism>
<dbReference type="SUPFAM" id="SSF56672">
    <property type="entry name" value="DNA/RNA polymerases"/>
    <property type="match status" value="1"/>
</dbReference>
<dbReference type="Pfam" id="PF00078">
    <property type="entry name" value="RVT_1"/>
    <property type="match status" value="1"/>
</dbReference>
<dbReference type="PANTHER" id="PTHR47331:SF1">
    <property type="entry name" value="GAG-LIKE PROTEIN"/>
    <property type="match status" value="1"/>
</dbReference>
<proteinExistence type="predicted"/>
<evidence type="ECO:0000313" key="5">
    <source>
        <dbReference type="Proteomes" id="UP001286313"/>
    </source>
</evidence>
<evidence type="ECO:0000256" key="2">
    <source>
        <dbReference type="SAM" id="MobiDB-lite"/>
    </source>
</evidence>
<feature type="compositionally biased region" description="Polar residues" evidence="2">
    <location>
        <begin position="1"/>
        <end position="11"/>
    </location>
</feature>